<sequence length="92" mass="10526">MISPYDTEIKQLEAERDRIGAELSEAKQRRAEFLCPYKVGDILEDKKGKQAKVVEIKSGWSDYTVNLCHILKSGKTGLVTHTLYDWDGWKPV</sequence>
<gene>
    <name evidence="2" type="ORF">MM415A03501_0009</name>
    <name evidence="1" type="ORF">MM415B00446_0004</name>
</gene>
<dbReference type="EMBL" id="MT141530">
    <property type="protein sequence ID" value="QJA64980.1"/>
    <property type="molecule type" value="Genomic_DNA"/>
</dbReference>
<proteinExistence type="predicted"/>
<protein>
    <submittedName>
        <fullName evidence="1">Uncharacterized protein</fullName>
    </submittedName>
</protein>
<dbReference type="AlphaFoldDB" id="A0A6M3J554"/>
<name>A0A6M3J554_9ZZZZ</name>
<dbReference type="EMBL" id="MT141831">
    <property type="protein sequence ID" value="QJA70916.1"/>
    <property type="molecule type" value="Genomic_DNA"/>
</dbReference>
<accession>A0A6M3J554</accession>
<organism evidence="1">
    <name type="scientific">viral metagenome</name>
    <dbReference type="NCBI Taxonomy" id="1070528"/>
    <lineage>
        <taxon>unclassified sequences</taxon>
        <taxon>metagenomes</taxon>
        <taxon>organismal metagenomes</taxon>
    </lineage>
</organism>
<evidence type="ECO:0000313" key="1">
    <source>
        <dbReference type="EMBL" id="QJA64980.1"/>
    </source>
</evidence>
<reference evidence="1" key="1">
    <citation type="submission" date="2020-03" db="EMBL/GenBank/DDBJ databases">
        <title>The deep terrestrial virosphere.</title>
        <authorList>
            <person name="Holmfeldt K."/>
            <person name="Nilsson E."/>
            <person name="Simone D."/>
            <person name="Lopez-Fernandez M."/>
            <person name="Wu X."/>
            <person name="de Brujin I."/>
            <person name="Lundin D."/>
            <person name="Andersson A."/>
            <person name="Bertilsson S."/>
            <person name="Dopson M."/>
        </authorList>
    </citation>
    <scope>NUCLEOTIDE SEQUENCE</scope>
    <source>
        <strain evidence="2">MM415A03501</strain>
        <strain evidence="1">MM415B00446</strain>
    </source>
</reference>
<evidence type="ECO:0000313" key="2">
    <source>
        <dbReference type="EMBL" id="QJA70916.1"/>
    </source>
</evidence>